<dbReference type="InterPro" id="IPR025680">
    <property type="entry name" value="DddI"/>
</dbReference>
<proteinExistence type="predicted"/>
<gene>
    <name evidence="1" type="ORF">LX15_000054</name>
</gene>
<keyword evidence="2" id="KW-1185">Reference proteome</keyword>
<dbReference type="RefSeq" id="WP_253667375.1">
    <property type="nucleotide sequence ID" value="NZ_JAMTCP010000001.1"/>
</dbReference>
<name>A0ABT1HLI3_STRSD</name>
<accession>A0ABT1HLI3</accession>
<dbReference type="Pfam" id="PF14430">
    <property type="entry name" value="Imm1"/>
    <property type="match status" value="1"/>
</dbReference>
<comment type="caution">
    <text evidence="1">The sequence shown here is derived from an EMBL/GenBank/DDBJ whole genome shotgun (WGS) entry which is preliminary data.</text>
</comment>
<evidence type="ECO:0000313" key="1">
    <source>
        <dbReference type="EMBL" id="MCP2256371.1"/>
    </source>
</evidence>
<dbReference type="EMBL" id="JAMTCP010000001">
    <property type="protein sequence ID" value="MCP2256371.1"/>
    <property type="molecule type" value="Genomic_DNA"/>
</dbReference>
<sequence>MSYTLEFGLQATTDRATITARTTGEVDEALDRIIAAAPTFSHNPTVFVLERPTFGPAEFPDHGLKFDINRDHGVAALAYVGPQFDGPSMTLSDPPLEAPVLYKDIDSATPFPASAAITLDQLRAAVHEFHELGGLRPTCVAWQPADGW</sequence>
<dbReference type="Proteomes" id="UP001205311">
    <property type="component" value="Unassembled WGS sequence"/>
</dbReference>
<protein>
    <submittedName>
        <fullName evidence="1">Immunity protein Imm1</fullName>
    </submittedName>
</protein>
<organism evidence="1 2">
    <name type="scientific">Streptoalloteichus tenebrarius (strain ATCC 17920 / DSM 40477 / JCM 4838 / CBS 697.72 / NBRC 16177 / NCIMB 11028 / NRRL B-12390 / A12253. 1 / ISP 5477)</name>
    <name type="common">Streptomyces tenebrarius</name>
    <dbReference type="NCBI Taxonomy" id="1933"/>
    <lineage>
        <taxon>Bacteria</taxon>
        <taxon>Bacillati</taxon>
        <taxon>Actinomycetota</taxon>
        <taxon>Actinomycetes</taxon>
        <taxon>Pseudonocardiales</taxon>
        <taxon>Pseudonocardiaceae</taxon>
        <taxon>Streptoalloteichus</taxon>
    </lineage>
</organism>
<evidence type="ECO:0000313" key="2">
    <source>
        <dbReference type="Proteomes" id="UP001205311"/>
    </source>
</evidence>
<reference evidence="1 2" key="1">
    <citation type="submission" date="2022-06" db="EMBL/GenBank/DDBJ databases">
        <title>Genomic Encyclopedia of Archaeal and Bacterial Type Strains, Phase II (KMG-II): from individual species to whole genera.</title>
        <authorList>
            <person name="Goeker M."/>
        </authorList>
    </citation>
    <scope>NUCLEOTIDE SEQUENCE [LARGE SCALE GENOMIC DNA]</scope>
    <source>
        <strain evidence="1 2">DSM 40477</strain>
    </source>
</reference>